<organism evidence="2 3">
    <name type="scientific">Hibiscus syriacus</name>
    <name type="common">Rose of Sharon</name>
    <dbReference type="NCBI Taxonomy" id="106335"/>
    <lineage>
        <taxon>Eukaryota</taxon>
        <taxon>Viridiplantae</taxon>
        <taxon>Streptophyta</taxon>
        <taxon>Embryophyta</taxon>
        <taxon>Tracheophyta</taxon>
        <taxon>Spermatophyta</taxon>
        <taxon>Magnoliopsida</taxon>
        <taxon>eudicotyledons</taxon>
        <taxon>Gunneridae</taxon>
        <taxon>Pentapetalae</taxon>
        <taxon>rosids</taxon>
        <taxon>malvids</taxon>
        <taxon>Malvales</taxon>
        <taxon>Malvaceae</taxon>
        <taxon>Malvoideae</taxon>
        <taxon>Hibiscus</taxon>
    </lineage>
</organism>
<evidence type="ECO:0000313" key="2">
    <source>
        <dbReference type="EMBL" id="KAE8665904.1"/>
    </source>
</evidence>
<keyword evidence="3" id="KW-1185">Reference proteome</keyword>
<proteinExistence type="predicted"/>
<name>A0A6A2Y864_HIBSY</name>
<dbReference type="AlphaFoldDB" id="A0A6A2Y864"/>
<dbReference type="EMBL" id="VEPZ02001604">
    <property type="protein sequence ID" value="KAE8665904.1"/>
    <property type="molecule type" value="Genomic_DNA"/>
</dbReference>
<feature type="compositionally biased region" description="Polar residues" evidence="1">
    <location>
        <begin position="137"/>
        <end position="153"/>
    </location>
</feature>
<dbReference type="Proteomes" id="UP000436088">
    <property type="component" value="Unassembled WGS sequence"/>
</dbReference>
<feature type="region of interest" description="Disordered" evidence="1">
    <location>
        <begin position="116"/>
        <end position="184"/>
    </location>
</feature>
<gene>
    <name evidence="2" type="ORF">F3Y22_tig00112523pilonHSYRG00097</name>
</gene>
<evidence type="ECO:0000256" key="1">
    <source>
        <dbReference type="SAM" id="MobiDB-lite"/>
    </source>
</evidence>
<protein>
    <submittedName>
        <fullName evidence="2">Basic-leucine zipper transcription factor family protein</fullName>
    </submittedName>
</protein>
<evidence type="ECO:0000313" key="3">
    <source>
        <dbReference type="Proteomes" id="UP000436088"/>
    </source>
</evidence>
<feature type="region of interest" description="Disordered" evidence="1">
    <location>
        <begin position="226"/>
        <end position="286"/>
    </location>
</feature>
<feature type="compositionally biased region" description="Polar residues" evidence="1">
    <location>
        <begin position="164"/>
        <end position="181"/>
    </location>
</feature>
<comment type="caution">
    <text evidence="2">The sequence shown here is derived from an EMBL/GenBank/DDBJ whole genome shotgun (WGS) entry which is preliminary data.</text>
</comment>
<accession>A0A6A2Y864</accession>
<sequence length="286" mass="31185">MNHTTSVPNQIYPGSSQWIQIVRGEHVHLPFLSSSSMAMMQPPVTPEVEGEAEEDAENVNVGPMTMPVINWLGTNLLSLMPSGSDMEASIWPPLSGSSRAISKSSSDLYRASLNGSSSTSFVPISEGSSTASTSSSLQKQVRNNVNLNPNLIPSHTMPARQRSMKQNSNVSASNGGLSQPHPQGLMVDVPLNGSSSRDHIQRIGFVPYSVGNDQRYPWNSFRQCNSGLHPQGNGPRHLNYGGRRNQDHGSQDWNGRNFTNRDGHIQLRGVPSFMRHPPTTPPLPQT</sequence>
<reference evidence="2" key="1">
    <citation type="submission" date="2019-09" db="EMBL/GenBank/DDBJ databases">
        <title>Draft genome information of white flower Hibiscus syriacus.</title>
        <authorList>
            <person name="Kim Y.-M."/>
        </authorList>
    </citation>
    <scope>NUCLEOTIDE SEQUENCE [LARGE SCALE GENOMIC DNA]</scope>
    <source>
        <strain evidence="2">YM2019G1</strain>
    </source>
</reference>